<comment type="caution">
    <text evidence="7">The sequence shown here is derived from an EMBL/GenBank/DDBJ whole genome shotgun (WGS) entry which is preliminary data.</text>
</comment>
<evidence type="ECO:0000313" key="7">
    <source>
        <dbReference type="EMBL" id="KZS07159.1"/>
    </source>
</evidence>
<gene>
    <name evidence="7" type="ORF">APZ42_029214</name>
</gene>
<dbReference type="GO" id="GO:0099078">
    <property type="term" value="C:BORC complex"/>
    <property type="evidence" value="ECO:0007669"/>
    <property type="project" value="TreeGrafter"/>
</dbReference>
<dbReference type="STRING" id="35525.A0A0P5G6A6"/>
<evidence type="ECO:0000256" key="3">
    <source>
        <dbReference type="ARBA" id="ARBA00022300"/>
    </source>
</evidence>
<dbReference type="Proteomes" id="UP000076858">
    <property type="component" value="Unassembled WGS sequence"/>
</dbReference>
<dbReference type="AlphaFoldDB" id="A0A0P5G6A6"/>
<dbReference type="PANTHER" id="PTHR31634:SF2">
    <property type="entry name" value="BLOC-1-RELATED COMPLEX SUBUNIT 5"/>
    <property type="match status" value="1"/>
</dbReference>
<accession>A0A0P5G6A6</accession>
<dbReference type="Pfam" id="PF10158">
    <property type="entry name" value="LOH1CR12"/>
    <property type="match status" value="1"/>
</dbReference>
<evidence type="ECO:0000256" key="1">
    <source>
        <dbReference type="ARBA" id="ARBA00004122"/>
    </source>
</evidence>
<keyword evidence="4" id="KW-0472">Membrane</keyword>
<name>A0A0P5G6A6_9CRUS</name>
<evidence type="ECO:0000256" key="6">
    <source>
        <dbReference type="ARBA" id="ARBA00023288"/>
    </source>
</evidence>
<comment type="similarity">
    <text evidence="2">Belongs to the BORCS5 family.</text>
</comment>
<keyword evidence="5" id="KW-0458">Lysosome</keyword>
<evidence type="ECO:0000256" key="4">
    <source>
        <dbReference type="ARBA" id="ARBA00023136"/>
    </source>
</evidence>
<keyword evidence="6" id="KW-0449">Lipoprotein</keyword>
<evidence type="ECO:0000256" key="5">
    <source>
        <dbReference type="ARBA" id="ARBA00023228"/>
    </source>
</evidence>
<dbReference type="OrthoDB" id="10035640at2759"/>
<evidence type="ECO:0000313" key="8">
    <source>
        <dbReference type="Proteomes" id="UP000076858"/>
    </source>
</evidence>
<protein>
    <recommendedName>
        <fullName evidence="3">BLOC-1-related complex subunit 5</fullName>
    </recommendedName>
</protein>
<reference evidence="7 8" key="1">
    <citation type="submission" date="2016-03" db="EMBL/GenBank/DDBJ databases">
        <title>EvidentialGene: Evidence-directed Construction of Genes on Genomes.</title>
        <authorList>
            <person name="Gilbert D.G."/>
            <person name="Choi J.-H."/>
            <person name="Mockaitis K."/>
            <person name="Colbourne J."/>
            <person name="Pfrender M."/>
        </authorList>
    </citation>
    <scope>NUCLEOTIDE SEQUENCE [LARGE SCALE GENOMIC DNA]</scope>
    <source>
        <strain evidence="7 8">Xinb3</strain>
        <tissue evidence="7">Complete organism</tissue>
    </source>
</reference>
<dbReference type="EMBL" id="LRGB01002559">
    <property type="protein sequence ID" value="KZS07159.1"/>
    <property type="molecule type" value="Genomic_DNA"/>
</dbReference>
<dbReference type="GO" id="GO:0032418">
    <property type="term" value="P:lysosome localization"/>
    <property type="evidence" value="ECO:0007669"/>
    <property type="project" value="InterPro"/>
</dbReference>
<dbReference type="InterPro" id="IPR018780">
    <property type="entry name" value="TBORCS5"/>
</dbReference>
<dbReference type="GO" id="GO:0098574">
    <property type="term" value="C:cytoplasmic side of lysosomal membrane"/>
    <property type="evidence" value="ECO:0007669"/>
    <property type="project" value="TreeGrafter"/>
</dbReference>
<evidence type="ECO:0000256" key="2">
    <source>
        <dbReference type="ARBA" id="ARBA00010235"/>
    </source>
</evidence>
<dbReference type="CDD" id="cd22789">
    <property type="entry name" value="BORCS5-like"/>
    <property type="match status" value="1"/>
</dbReference>
<sequence length="252" mass="27713">MGIEQSAPTQSSGVKSSTTNPHNKTRQDTAQTSDENDRSSPHPSLCSSDVDVPYVSYTVNRPIGESPKHQGKPSTRSAKNYGVSYAPSHPLKGRNIVVVSQKSMLDDGEEDSEILNLGRIPLFLPIIRSSLSTTHPREPDIVDRLDSGALQNIVGLLEGLMKQNADLVASDQNQLTQSSKDIEAQLAAIMMALTERQKLYAKYAEKLARIHEVSHSLTRCHLALATAMDSIETLNRQLPIPERLEEFIWSTG</sequence>
<dbReference type="GO" id="GO:0030672">
    <property type="term" value="C:synaptic vesicle membrane"/>
    <property type="evidence" value="ECO:0007669"/>
    <property type="project" value="TreeGrafter"/>
</dbReference>
<dbReference type="GO" id="GO:1903744">
    <property type="term" value="P:positive regulation of anterograde synaptic vesicle transport"/>
    <property type="evidence" value="ECO:0007669"/>
    <property type="project" value="TreeGrafter"/>
</dbReference>
<comment type="subcellular location">
    <subcellularLocation>
        <location evidence="1">Lysosome membrane</location>
        <topology evidence="1">Lipid-anchor</topology>
        <orientation evidence="1">Cytoplasmic side</orientation>
    </subcellularLocation>
</comment>
<organism evidence="7 8">
    <name type="scientific">Daphnia magna</name>
    <dbReference type="NCBI Taxonomy" id="35525"/>
    <lineage>
        <taxon>Eukaryota</taxon>
        <taxon>Metazoa</taxon>
        <taxon>Ecdysozoa</taxon>
        <taxon>Arthropoda</taxon>
        <taxon>Crustacea</taxon>
        <taxon>Branchiopoda</taxon>
        <taxon>Diplostraca</taxon>
        <taxon>Cladocera</taxon>
        <taxon>Anomopoda</taxon>
        <taxon>Daphniidae</taxon>
        <taxon>Daphnia</taxon>
    </lineage>
</organism>
<proteinExistence type="inferred from homology"/>
<dbReference type="GO" id="GO:0072384">
    <property type="term" value="P:organelle transport along microtubule"/>
    <property type="evidence" value="ECO:0007669"/>
    <property type="project" value="TreeGrafter"/>
</dbReference>
<dbReference type="PANTHER" id="PTHR31634">
    <property type="entry name" value="BLOC-1-RELATED COMPLEX SUBUNIT 5"/>
    <property type="match status" value="1"/>
</dbReference>
<keyword evidence="8" id="KW-1185">Reference proteome</keyword>